<dbReference type="Gene3D" id="3.40.50.300">
    <property type="entry name" value="P-loop containing nucleotide triphosphate hydrolases"/>
    <property type="match status" value="1"/>
</dbReference>
<reference evidence="7" key="1">
    <citation type="submission" date="2016-12" db="EMBL/GenBank/DDBJ databases">
        <title>Complete Genome Sequence of Beggiatoa leptomitiformis D-401.</title>
        <authorList>
            <person name="Fomenkov A."/>
            <person name="Vincze T."/>
            <person name="Grabovich M."/>
            <person name="Anton B.P."/>
            <person name="Dubinina G."/>
            <person name="Orlova M."/>
            <person name="Belousova E."/>
            <person name="Roberts R.J."/>
        </authorList>
    </citation>
    <scope>NUCLEOTIDE SEQUENCE [LARGE SCALE GENOMIC DNA]</scope>
    <source>
        <strain evidence="7">D-401</strain>
    </source>
</reference>
<dbReference type="STRING" id="288004.AL038_15745"/>
<keyword evidence="1" id="KW-0547">Nucleotide-binding</keyword>
<dbReference type="Pfam" id="PF17863">
    <property type="entry name" value="AAA_lid_2"/>
    <property type="match status" value="1"/>
</dbReference>
<dbReference type="AlphaFoldDB" id="A0A2N9YE76"/>
<keyword evidence="2" id="KW-0067">ATP-binding</keyword>
<dbReference type="InterPro" id="IPR027417">
    <property type="entry name" value="P-loop_NTPase"/>
</dbReference>
<dbReference type="OrthoDB" id="9808397at2"/>
<dbReference type="SUPFAM" id="SSF52540">
    <property type="entry name" value="P-loop containing nucleoside triphosphate hydrolases"/>
    <property type="match status" value="1"/>
</dbReference>
<organism evidence="6 7">
    <name type="scientific">Beggiatoa leptomitoformis</name>
    <dbReference type="NCBI Taxonomy" id="288004"/>
    <lineage>
        <taxon>Bacteria</taxon>
        <taxon>Pseudomonadati</taxon>
        <taxon>Pseudomonadota</taxon>
        <taxon>Gammaproteobacteria</taxon>
        <taxon>Thiotrichales</taxon>
        <taxon>Thiotrichaceae</taxon>
        <taxon>Beggiatoa</taxon>
    </lineage>
</organism>
<evidence type="ECO:0000259" key="4">
    <source>
        <dbReference type="Pfam" id="PF07726"/>
    </source>
</evidence>
<evidence type="ECO:0000313" key="7">
    <source>
        <dbReference type="Proteomes" id="UP000234271"/>
    </source>
</evidence>
<name>A0A2N9YE76_9GAMM</name>
<dbReference type="Proteomes" id="UP000234271">
    <property type="component" value="Chromosome"/>
</dbReference>
<keyword evidence="7" id="KW-1185">Reference proteome</keyword>
<dbReference type="KEGG" id="blep:AL038_15745"/>
<dbReference type="GO" id="GO:0005524">
    <property type="term" value="F:ATP binding"/>
    <property type="evidence" value="ECO:0007669"/>
    <property type="project" value="UniProtKB-KW"/>
</dbReference>
<sequence length="318" mass="35669">MDVSVFNTLRQSLEQQIIGQHHLVNSMLIALLSDGHILVEGMPGLAKTTAVKSLATAIEGEFHRIQFTPDLLPADLVGTDIYQQETGEFTFRPGPLFHNVLLADEINRAPPKVQSALLEAMAERQITVGQTTYRLPNLFMVLATQNPVEHEGTYTLPEAQLDRFLLYVKVSYPSRAEELAIIELHEQNAPTTRSTPAYHLSQADVFAARDAVMQVYIDPRLKEYIVDIVRASREPLAYDKDLHRWQRFGASPRASIALVHCARACAWLAGEKYVTPAHIQTVLPDILRHRLLLSFEAEADAISTDMFIERLLRVVGVP</sequence>
<feature type="domain" description="ATPase AAA-3" evidence="4">
    <location>
        <begin position="36"/>
        <end position="166"/>
    </location>
</feature>
<evidence type="ECO:0000313" key="6">
    <source>
        <dbReference type="EMBL" id="AUI68746.1"/>
    </source>
</evidence>
<evidence type="ECO:0000256" key="2">
    <source>
        <dbReference type="ARBA" id="ARBA00022840"/>
    </source>
</evidence>
<accession>A0A2N9YE76</accession>
<gene>
    <name evidence="6" type="ORF">BLE401_08515</name>
</gene>
<dbReference type="Gene3D" id="1.10.8.80">
    <property type="entry name" value="Magnesium chelatase subunit I, C-Terminal domain"/>
    <property type="match status" value="1"/>
</dbReference>
<dbReference type="Pfam" id="PF07726">
    <property type="entry name" value="AAA_3"/>
    <property type="match status" value="1"/>
</dbReference>
<evidence type="ECO:0000256" key="3">
    <source>
        <dbReference type="ARBA" id="ARBA00061607"/>
    </source>
</evidence>
<dbReference type="FunFam" id="3.40.50.300:FF:000640">
    <property type="entry name" value="MoxR family ATPase"/>
    <property type="match status" value="1"/>
</dbReference>
<dbReference type="PIRSF" id="PIRSF002849">
    <property type="entry name" value="AAA_ATPase_chaperone_MoxR_prd"/>
    <property type="match status" value="1"/>
</dbReference>
<dbReference type="InterPro" id="IPR050764">
    <property type="entry name" value="CbbQ/NirQ/NorQ/GpvN"/>
</dbReference>
<dbReference type="PANTHER" id="PTHR42759:SF1">
    <property type="entry name" value="MAGNESIUM-CHELATASE SUBUNIT CHLD"/>
    <property type="match status" value="1"/>
</dbReference>
<feature type="domain" description="ChlI/MoxR AAA lid" evidence="5">
    <location>
        <begin position="247"/>
        <end position="307"/>
    </location>
</feature>
<proteinExistence type="inferred from homology"/>
<dbReference type="PANTHER" id="PTHR42759">
    <property type="entry name" value="MOXR FAMILY PROTEIN"/>
    <property type="match status" value="1"/>
</dbReference>
<dbReference type="EMBL" id="CP018889">
    <property type="protein sequence ID" value="AUI68746.1"/>
    <property type="molecule type" value="Genomic_DNA"/>
</dbReference>
<evidence type="ECO:0000259" key="5">
    <source>
        <dbReference type="Pfam" id="PF17863"/>
    </source>
</evidence>
<dbReference type="InterPro" id="IPR041628">
    <property type="entry name" value="ChlI/MoxR_AAA_lid"/>
</dbReference>
<dbReference type="GO" id="GO:0016887">
    <property type="term" value="F:ATP hydrolysis activity"/>
    <property type="evidence" value="ECO:0007669"/>
    <property type="project" value="InterPro"/>
</dbReference>
<dbReference type="RefSeq" id="WP_062154426.1">
    <property type="nucleotide sequence ID" value="NZ_CP012373.2"/>
</dbReference>
<dbReference type="CDD" id="cd00009">
    <property type="entry name" value="AAA"/>
    <property type="match status" value="1"/>
</dbReference>
<protein>
    <submittedName>
        <fullName evidence="6">AAA domain-containing protein</fullName>
    </submittedName>
</protein>
<evidence type="ECO:0000256" key="1">
    <source>
        <dbReference type="ARBA" id="ARBA00022741"/>
    </source>
</evidence>
<dbReference type="InterPro" id="IPR011703">
    <property type="entry name" value="ATPase_AAA-3"/>
</dbReference>
<comment type="similarity">
    <text evidence="3">Belongs to the MoxR family.</text>
</comment>